<gene>
    <name evidence="1" type="ORF">AUJ27_00210</name>
</gene>
<comment type="caution">
    <text evidence="1">The sequence shown here is derived from an EMBL/GenBank/DDBJ whole genome shotgun (WGS) entry which is preliminary data.</text>
</comment>
<evidence type="ECO:0000313" key="1">
    <source>
        <dbReference type="EMBL" id="OIO08677.1"/>
    </source>
</evidence>
<evidence type="ECO:0000313" key="2">
    <source>
        <dbReference type="Proteomes" id="UP000183192"/>
    </source>
</evidence>
<protein>
    <submittedName>
        <fullName evidence="1">Uncharacterized protein</fullName>
    </submittedName>
</protein>
<dbReference type="EMBL" id="MNUU01000004">
    <property type="protein sequence ID" value="OIO08677.1"/>
    <property type="molecule type" value="Genomic_DNA"/>
</dbReference>
<organism evidence="1 2">
    <name type="scientific">Candidatus Falkowbacteria bacterium CG1_02_37_44</name>
    <dbReference type="NCBI Taxonomy" id="1805146"/>
    <lineage>
        <taxon>Bacteria</taxon>
        <taxon>Candidatus Falkowiibacteriota</taxon>
    </lineage>
</organism>
<proteinExistence type="predicted"/>
<dbReference type="AlphaFoldDB" id="A0A1J4TCX5"/>
<dbReference type="STRING" id="1805146.AUJ27_00210"/>
<sequence length="75" mass="9190">MRGGISFEYRKRFKLPYKEIWQTRKIIRITSERMNFKVSGYIIGNLLKHKEVSTLKELKESEFSDYWYMADKYGR</sequence>
<name>A0A1J4TCX5_9BACT</name>
<accession>A0A1J4TCX5</accession>
<dbReference type="Proteomes" id="UP000183192">
    <property type="component" value="Unassembled WGS sequence"/>
</dbReference>
<reference evidence="1 2" key="1">
    <citation type="journal article" date="2016" name="Environ. Microbiol.">
        <title>Genomic resolution of a cold subsurface aquifer community provides metabolic insights for novel microbes adapted to high CO concentrations.</title>
        <authorList>
            <person name="Probst A.J."/>
            <person name="Castelle C.J."/>
            <person name="Singh A."/>
            <person name="Brown C.T."/>
            <person name="Anantharaman K."/>
            <person name="Sharon I."/>
            <person name="Hug L.A."/>
            <person name="Burstein D."/>
            <person name="Emerson J.B."/>
            <person name="Thomas B.C."/>
            <person name="Banfield J.F."/>
        </authorList>
    </citation>
    <scope>NUCLEOTIDE SEQUENCE [LARGE SCALE GENOMIC DNA]</scope>
    <source>
        <strain evidence="1">CG1_02_37_44</strain>
    </source>
</reference>